<sequence>MNDTYSSEEEKNRKAKFECPSCGNDVTVRDYQQSKVICENCGRVLIEEIKDRGPEWRAYDQKGYEKKSRAGPPSTGTIHDKGLSTQIDRYIHCQIETDATAMLI</sequence>
<dbReference type="PRINTS" id="PR00685">
    <property type="entry name" value="TIFACTORIIB"/>
</dbReference>
<accession>A0A133UT26</accession>
<keyword evidence="2" id="KW-0805">Transcription regulation</keyword>
<organism evidence="7 8">
    <name type="scientific">candidate division MSBL1 archaeon SCGC-AAA259I09</name>
    <dbReference type="NCBI Taxonomy" id="1698267"/>
    <lineage>
        <taxon>Archaea</taxon>
        <taxon>Methanobacteriati</taxon>
        <taxon>Methanobacteriota</taxon>
        <taxon>candidate division MSBL1</taxon>
    </lineage>
</organism>
<comment type="caution">
    <text evidence="7">The sequence shown here is derived from an EMBL/GenBank/DDBJ whole genome shotgun (WGS) entry which is preliminary data.</text>
</comment>
<proteinExistence type="predicted"/>
<evidence type="ECO:0000256" key="5">
    <source>
        <dbReference type="SAM" id="MobiDB-lite"/>
    </source>
</evidence>
<keyword evidence="8" id="KW-1185">Reference proteome</keyword>
<evidence type="ECO:0000256" key="1">
    <source>
        <dbReference type="ARBA" id="ARBA00022771"/>
    </source>
</evidence>
<keyword evidence="3" id="KW-0804">Transcription</keyword>
<dbReference type="EMBL" id="LHXR01000033">
    <property type="protein sequence ID" value="KXA97353.1"/>
    <property type="molecule type" value="Genomic_DNA"/>
</dbReference>
<evidence type="ECO:0000256" key="4">
    <source>
        <dbReference type="PROSITE-ProRule" id="PRU00469"/>
    </source>
</evidence>
<dbReference type="InterPro" id="IPR000812">
    <property type="entry name" value="TFIIB"/>
</dbReference>
<dbReference type="Pfam" id="PF08271">
    <property type="entry name" value="Zn_Ribbon_TF"/>
    <property type="match status" value="1"/>
</dbReference>
<dbReference type="PROSITE" id="PS51134">
    <property type="entry name" value="ZF_TFIIB"/>
    <property type="match status" value="1"/>
</dbReference>
<dbReference type="GO" id="GO:0070897">
    <property type="term" value="P:transcription preinitiation complex assembly"/>
    <property type="evidence" value="ECO:0007669"/>
    <property type="project" value="InterPro"/>
</dbReference>
<evidence type="ECO:0000256" key="3">
    <source>
        <dbReference type="ARBA" id="ARBA00023163"/>
    </source>
</evidence>
<reference evidence="7 8" key="1">
    <citation type="journal article" date="2016" name="Sci. Rep.">
        <title>Metabolic traits of an uncultured archaeal lineage -MSBL1- from brine pools of the Red Sea.</title>
        <authorList>
            <person name="Mwirichia R."/>
            <person name="Alam I."/>
            <person name="Rashid M."/>
            <person name="Vinu M."/>
            <person name="Ba-Alawi W."/>
            <person name="Anthony Kamau A."/>
            <person name="Kamanda Ngugi D."/>
            <person name="Goker M."/>
            <person name="Klenk H.P."/>
            <person name="Bajic V."/>
            <person name="Stingl U."/>
        </authorList>
    </citation>
    <scope>NUCLEOTIDE SEQUENCE [LARGE SCALE GENOMIC DNA]</scope>
    <source>
        <strain evidence="7">SCGC-AAA259I09</strain>
    </source>
</reference>
<evidence type="ECO:0000256" key="2">
    <source>
        <dbReference type="ARBA" id="ARBA00023015"/>
    </source>
</evidence>
<name>A0A133UT26_9EURY</name>
<keyword evidence="1 4" id="KW-0862">Zinc</keyword>
<dbReference type="GO" id="GO:0008270">
    <property type="term" value="F:zinc ion binding"/>
    <property type="evidence" value="ECO:0007669"/>
    <property type="project" value="UniProtKB-KW"/>
</dbReference>
<gene>
    <name evidence="7" type="ORF">AKJ37_03135</name>
</gene>
<evidence type="ECO:0000259" key="6">
    <source>
        <dbReference type="PROSITE" id="PS51134"/>
    </source>
</evidence>
<dbReference type="InterPro" id="IPR013137">
    <property type="entry name" value="Znf_TFIIB"/>
</dbReference>
<dbReference type="Gene3D" id="1.10.472.170">
    <property type="match status" value="1"/>
</dbReference>
<dbReference type="Proteomes" id="UP000070463">
    <property type="component" value="Unassembled WGS sequence"/>
</dbReference>
<feature type="region of interest" description="Disordered" evidence="5">
    <location>
        <begin position="62"/>
        <end position="81"/>
    </location>
</feature>
<dbReference type="AlphaFoldDB" id="A0A133UT26"/>
<evidence type="ECO:0000313" key="8">
    <source>
        <dbReference type="Proteomes" id="UP000070463"/>
    </source>
</evidence>
<feature type="domain" description="TFIIB-type" evidence="6">
    <location>
        <begin position="15"/>
        <end position="46"/>
    </location>
</feature>
<dbReference type="SUPFAM" id="SSF57783">
    <property type="entry name" value="Zinc beta-ribbon"/>
    <property type="match status" value="1"/>
</dbReference>
<evidence type="ECO:0000313" key="7">
    <source>
        <dbReference type="EMBL" id="KXA97353.1"/>
    </source>
</evidence>
<keyword evidence="1 4" id="KW-0479">Metal-binding</keyword>
<protein>
    <recommendedName>
        <fullName evidence="6">TFIIB-type domain-containing protein</fullName>
    </recommendedName>
</protein>
<keyword evidence="1 4" id="KW-0863">Zinc-finger</keyword>